<keyword evidence="2" id="KW-1185">Reference proteome</keyword>
<comment type="caution">
    <text evidence="1">The sequence shown here is derived from an EMBL/GenBank/DDBJ whole genome shotgun (WGS) entry which is preliminary data.</text>
</comment>
<evidence type="ECO:0000313" key="2">
    <source>
        <dbReference type="Proteomes" id="UP000886653"/>
    </source>
</evidence>
<name>A0A9P6T780_9BASI</name>
<dbReference type="Proteomes" id="UP000886653">
    <property type="component" value="Unassembled WGS sequence"/>
</dbReference>
<dbReference type="AlphaFoldDB" id="A0A9P6T780"/>
<evidence type="ECO:0000313" key="1">
    <source>
        <dbReference type="EMBL" id="KAG0141757.1"/>
    </source>
</evidence>
<dbReference type="EMBL" id="MU167372">
    <property type="protein sequence ID" value="KAG0141757.1"/>
    <property type="molecule type" value="Genomic_DNA"/>
</dbReference>
<gene>
    <name evidence="1" type="ORF">CROQUDRAFT_98381</name>
</gene>
<proteinExistence type="predicted"/>
<protein>
    <submittedName>
        <fullName evidence="1">Uncharacterized protein</fullName>
    </submittedName>
</protein>
<reference evidence="1" key="1">
    <citation type="submission" date="2013-11" db="EMBL/GenBank/DDBJ databases">
        <title>Genome sequence of the fusiform rust pathogen reveals effectors for host alternation and coevolution with pine.</title>
        <authorList>
            <consortium name="DOE Joint Genome Institute"/>
            <person name="Smith K."/>
            <person name="Pendleton A."/>
            <person name="Kubisiak T."/>
            <person name="Anderson C."/>
            <person name="Salamov A."/>
            <person name="Aerts A."/>
            <person name="Riley R."/>
            <person name="Clum A."/>
            <person name="Lindquist E."/>
            <person name="Ence D."/>
            <person name="Campbell M."/>
            <person name="Kronenberg Z."/>
            <person name="Feau N."/>
            <person name="Dhillon B."/>
            <person name="Hamelin R."/>
            <person name="Burleigh J."/>
            <person name="Smith J."/>
            <person name="Yandell M."/>
            <person name="Nelson C."/>
            <person name="Grigoriev I."/>
            <person name="Davis J."/>
        </authorList>
    </citation>
    <scope>NUCLEOTIDE SEQUENCE</scope>
    <source>
        <strain evidence="1">G11</strain>
    </source>
</reference>
<organism evidence="1 2">
    <name type="scientific">Cronartium quercuum f. sp. fusiforme G11</name>
    <dbReference type="NCBI Taxonomy" id="708437"/>
    <lineage>
        <taxon>Eukaryota</taxon>
        <taxon>Fungi</taxon>
        <taxon>Dikarya</taxon>
        <taxon>Basidiomycota</taxon>
        <taxon>Pucciniomycotina</taxon>
        <taxon>Pucciniomycetes</taxon>
        <taxon>Pucciniales</taxon>
        <taxon>Coleosporiaceae</taxon>
        <taxon>Cronartium</taxon>
    </lineage>
</organism>
<accession>A0A9P6T780</accession>
<sequence length="163" mass="18472">MLVDEFSYLTNINTHACVRCLLFSSSHHYAYFPSSSFLSQAEKPELELVGSVFLLVSDESVNRLSVLPSVHTFHSIGLPSTRLTFALFEDIKELPSQEVKFLEISCPDDWAFVQSTSSMLSDYTLRLLFKTQYEDEPIAILFLSLDECIFDRSGQQIKAQGKS</sequence>